<dbReference type="SMART" id="SM00797">
    <property type="entry name" value="AHS2"/>
    <property type="match status" value="1"/>
</dbReference>
<feature type="domain" description="Carboxyltransferase" evidence="4">
    <location>
        <begin position="24"/>
        <end position="314"/>
    </location>
</feature>
<sequence length="327" mass="35318">MSIHVLSPGFLTTVQDNGRGGYRNAGVASGGALDSYALKIANWLVGNDASAAGVEVTLGGVRLRFADARVITWCGGKFDVRVGGTPMSPGRPVLTRAGDELTIQRPEIGCRAWLAISGGVDVPSVLGSRSTDLRAKFGGVEGRALQPNDVLQLGPNPQRSRELIVALEPAREASWFAPPEWAAPATRAPVLRVMRGGEWLRFDPASREALLRETFTVTPHADRMGVRLEGPALHHRGDELPSEPVAAGTIQVPPSGEPILLLPDCQTIGGYPKLAHVITVDLPLAAQLRPGDRVRFELVRLAEAHRLLLRRERQLAMFRLALKMRSK</sequence>
<dbReference type="PANTHER" id="PTHR43309:SF3">
    <property type="entry name" value="5-OXOPROLINASE SUBUNIT C"/>
    <property type="match status" value="1"/>
</dbReference>
<dbReference type="PANTHER" id="PTHR43309">
    <property type="entry name" value="5-OXOPROLINASE SUBUNIT C"/>
    <property type="match status" value="1"/>
</dbReference>
<gene>
    <name evidence="5" type="ORF">AVDCRST_MAG42-2996</name>
</gene>
<evidence type="ECO:0000259" key="4">
    <source>
        <dbReference type="SMART" id="SM00797"/>
    </source>
</evidence>
<dbReference type="InterPro" id="IPR052708">
    <property type="entry name" value="PxpC"/>
</dbReference>
<keyword evidence="1" id="KW-0547">Nucleotide-binding</keyword>
<dbReference type="EMBL" id="CADCTA010000097">
    <property type="protein sequence ID" value="CAA9261532.1"/>
    <property type="molecule type" value="Genomic_DNA"/>
</dbReference>
<dbReference type="GO" id="GO:0005524">
    <property type="term" value="F:ATP binding"/>
    <property type="evidence" value="ECO:0007669"/>
    <property type="project" value="UniProtKB-KW"/>
</dbReference>
<accession>A0A6J4IXP4</accession>
<evidence type="ECO:0000256" key="1">
    <source>
        <dbReference type="ARBA" id="ARBA00022741"/>
    </source>
</evidence>
<evidence type="ECO:0000313" key="5">
    <source>
        <dbReference type="EMBL" id="CAA9261532.1"/>
    </source>
</evidence>
<dbReference type="SUPFAM" id="SSF50891">
    <property type="entry name" value="Cyclophilin-like"/>
    <property type="match status" value="1"/>
</dbReference>
<organism evidence="5">
    <name type="scientific">uncultured Chthoniobacterales bacterium</name>
    <dbReference type="NCBI Taxonomy" id="1836801"/>
    <lineage>
        <taxon>Bacteria</taxon>
        <taxon>Pseudomonadati</taxon>
        <taxon>Verrucomicrobiota</taxon>
        <taxon>Spartobacteria</taxon>
        <taxon>Chthoniobacterales</taxon>
        <taxon>environmental samples</taxon>
    </lineage>
</organism>
<dbReference type="Gene3D" id="2.40.100.10">
    <property type="entry name" value="Cyclophilin-like"/>
    <property type="match status" value="1"/>
</dbReference>
<keyword evidence="3" id="KW-0067">ATP-binding</keyword>
<evidence type="ECO:0000256" key="2">
    <source>
        <dbReference type="ARBA" id="ARBA00022801"/>
    </source>
</evidence>
<proteinExistence type="predicted"/>
<dbReference type="AlphaFoldDB" id="A0A6J4IXP4"/>
<dbReference type="NCBIfam" id="TIGR00724">
    <property type="entry name" value="urea_amlyse_rel"/>
    <property type="match status" value="1"/>
</dbReference>
<evidence type="ECO:0000256" key="3">
    <source>
        <dbReference type="ARBA" id="ARBA00022840"/>
    </source>
</evidence>
<keyword evidence="2 5" id="KW-0378">Hydrolase</keyword>
<dbReference type="EC" id="3.5.1.54" evidence="5"/>
<protein>
    <submittedName>
        <fullName evidence="5">Allophanate hydrolase 2 subunit 2</fullName>
        <ecNumber evidence="5">3.5.1.54</ecNumber>
    </submittedName>
</protein>
<dbReference type="InterPro" id="IPR003778">
    <property type="entry name" value="CT_A_B"/>
</dbReference>
<dbReference type="GO" id="GO:0004039">
    <property type="term" value="F:allophanate hydrolase activity"/>
    <property type="evidence" value="ECO:0007669"/>
    <property type="project" value="UniProtKB-EC"/>
</dbReference>
<dbReference type="InterPro" id="IPR029000">
    <property type="entry name" value="Cyclophilin-like_dom_sf"/>
</dbReference>
<name>A0A6J4IXP4_9BACT</name>
<reference evidence="5" key="1">
    <citation type="submission" date="2020-02" db="EMBL/GenBank/DDBJ databases">
        <authorList>
            <person name="Meier V. D."/>
        </authorList>
    </citation>
    <scope>NUCLEOTIDE SEQUENCE</scope>
    <source>
        <strain evidence="5">AVDCRST_MAG42</strain>
    </source>
</reference>
<dbReference type="Pfam" id="PF02626">
    <property type="entry name" value="CT_A_B"/>
    <property type="match status" value="1"/>
</dbReference>